<proteinExistence type="predicted"/>
<dbReference type="AlphaFoldDB" id="A0A3B0SFS2"/>
<evidence type="ECO:0000313" key="1">
    <source>
        <dbReference type="EMBL" id="VAW03190.1"/>
    </source>
</evidence>
<accession>A0A3B0SFS2</accession>
<organism evidence="1">
    <name type="scientific">hydrothermal vent metagenome</name>
    <dbReference type="NCBI Taxonomy" id="652676"/>
    <lineage>
        <taxon>unclassified sequences</taxon>
        <taxon>metagenomes</taxon>
        <taxon>ecological metagenomes</taxon>
    </lineage>
</organism>
<reference evidence="1" key="1">
    <citation type="submission" date="2018-06" db="EMBL/GenBank/DDBJ databases">
        <authorList>
            <person name="Zhirakovskaya E."/>
        </authorList>
    </citation>
    <scope>NUCLEOTIDE SEQUENCE</scope>
</reference>
<sequence>MNLADKSTIITGPVREGEPIKMRRLLTVRTDLTGNC</sequence>
<gene>
    <name evidence="1" type="ORF">MNBD_ALPHA05-1709</name>
</gene>
<dbReference type="EMBL" id="UOEH01000386">
    <property type="protein sequence ID" value="VAW03190.1"/>
    <property type="molecule type" value="Genomic_DNA"/>
</dbReference>
<name>A0A3B0SFS2_9ZZZZ</name>
<protein>
    <submittedName>
        <fullName evidence="1">Uncharacterized protein</fullName>
    </submittedName>
</protein>